<dbReference type="PANTHER" id="PTHR35800:SF1">
    <property type="entry name" value="RNA-BINDING PROTEIN KHPB"/>
    <property type="match status" value="1"/>
</dbReference>
<dbReference type="NCBIfam" id="NF041568">
    <property type="entry name" value="Jag_EloR"/>
    <property type="match status" value="1"/>
</dbReference>
<dbReference type="Gene3D" id="3.30.1370.50">
    <property type="entry name" value="R3H-like domain"/>
    <property type="match status" value="1"/>
</dbReference>
<name>A0A3R9RLE7_STRIT</name>
<dbReference type="AlphaFoldDB" id="A0A3R9RLE7"/>
<dbReference type="Gene3D" id="3.30.30.80">
    <property type="entry name" value="probable RNA-binding protein from clostridium symbiosum atcc 14940"/>
    <property type="match status" value="1"/>
</dbReference>
<dbReference type="GO" id="GO:0009252">
    <property type="term" value="P:peptidoglycan biosynthetic process"/>
    <property type="evidence" value="ECO:0007669"/>
    <property type="project" value="UniProtKB-UniRule"/>
</dbReference>
<dbReference type="Pfam" id="PF14804">
    <property type="entry name" value="Jag_N"/>
    <property type="match status" value="1"/>
</dbReference>
<dbReference type="SMART" id="SM00393">
    <property type="entry name" value="R3H"/>
    <property type="match status" value="1"/>
</dbReference>
<dbReference type="EMBL" id="JABZYP010000002">
    <property type="protein sequence ID" value="MBF1712272.1"/>
    <property type="molecule type" value="Genomic_DNA"/>
</dbReference>
<dbReference type="PROSITE" id="PS51061">
    <property type="entry name" value="R3H"/>
    <property type="match status" value="1"/>
</dbReference>
<keyword evidence="1" id="KW-0963">Cytoplasm</keyword>
<keyword evidence="1" id="KW-0133">Cell shape</keyword>
<dbReference type="InterPro" id="IPR039247">
    <property type="entry name" value="KhpB"/>
</dbReference>
<dbReference type="CDD" id="cd02414">
    <property type="entry name" value="KH-II_Jag"/>
    <property type="match status" value="1"/>
</dbReference>
<dbReference type="Pfam" id="PF01424">
    <property type="entry name" value="R3H"/>
    <property type="match status" value="1"/>
</dbReference>
<keyword evidence="1" id="KW-0694">RNA-binding</keyword>
<sequence length="345" mass="38749">MVLFTGASVEEAIQNGLRELDIPRMKAHIKVISREKKGFLGLFGKKLAQVDVEAINETTVVKANQRAVKGVPDIINAQNEPVKSVSEATVDLGHVVAAIKKIEEEGKEISDDVKAEILKHEKEASTILEETGTIDLLKDSDIVNFQKSVGQEEKPTDKIISFDQAAEKHSNTQPIDEESANFEDLGIQVEENYDLEEVVGSVTSYVQNIVDEMDVEASLASTHNRRTINMQIDTNEPGRIIGYHGKVLKALQLLAQNYLYNRYSKSFYISINVNDYVEHRAEVLQSYAQKLADRVLEYQHSQKTDPMSNNERKIIHRIVSKMDGLTSYSEGDEPNRYVVVDIDSE</sequence>
<dbReference type="InterPro" id="IPR038247">
    <property type="entry name" value="Jag_N_dom_sf"/>
</dbReference>
<comment type="function">
    <text evidence="1">A probable RNA chaperone. Forms a complex with KhpA which binds to cellular RNA and controls its expression. Plays a role in peptidoglycan (PG) homeostasis and cell length regulation.</text>
</comment>
<gene>
    <name evidence="1" type="primary">khpB</name>
    <name evidence="1" type="synonym">eloR</name>
    <name evidence="2" type="ORF">HXO88_00805</name>
</gene>
<dbReference type="GO" id="GO:0005737">
    <property type="term" value="C:cytoplasm"/>
    <property type="evidence" value="ECO:0007669"/>
    <property type="project" value="UniProtKB-SubCell"/>
</dbReference>
<reference evidence="2" key="1">
    <citation type="submission" date="2020-04" db="EMBL/GenBank/DDBJ databases">
        <title>Deep metagenomics examines the oral microbiome during advanced dental caries in children, revealing novel taxa and co-occurrences with host molecules.</title>
        <authorList>
            <person name="Baker J.L."/>
            <person name="Morton J.T."/>
            <person name="Dinis M."/>
            <person name="Alvarez R."/>
            <person name="Tran N.C."/>
            <person name="Knight R."/>
            <person name="Edlund A."/>
        </authorList>
    </citation>
    <scope>NUCLEOTIDE SEQUENCE</scope>
    <source>
        <strain evidence="2">JCVI_23_bin.22</strain>
    </source>
</reference>
<evidence type="ECO:0000256" key="1">
    <source>
        <dbReference type="HAMAP-Rule" id="MF_00867"/>
    </source>
</evidence>
<comment type="subcellular location">
    <subcellularLocation>
        <location evidence="1">Cytoplasm</location>
    </subcellularLocation>
</comment>
<dbReference type="CDD" id="cd02644">
    <property type="entry name" value="R3H_jag"/>
    <property type="match status" value="1"/>
</dbReference>
<dbReference type="Proteomes" id="UP000721045">
    <property type="component" value="Unassembled WGS sequence"/>
</dbReference>
<comment type="caution">
    <text evidence="2">The sequence shown here is derived from an EMBL/GenBank/DDBJ whole genome shotgun (WGS) entry which is preliminary data.</text>
</comment>
<comment type="similarity">
    <text evidence="1">Belongs to the KhpB RNA-binding protein family.</text>
</comment>
<dbReference type="RefSeq" id="WP_125364254.1">
    <property type="nucleotide sequence ID" value="NZ_BHYT01000004.1"/>
</dbReference>
<dbReference type="InterPro" id="IPR038008">
    <property type="entry name" value="Jag_KH"/>
</dbReference>
<keyword evidence="1" id="KW-0961">Cell wall biogenesis/degradation</keyword>
<dbReference type="Gene3D" id="3.30.300.20">
    <property type="match status" value="1"/>
</dbReference>
<dbReference type="GO" id="GO:0008360">
    <property type="term" value="P:regulation of cell shape"/>
    <property type="evidence" value="ECO:0007669"/>
    <property type="project" value="UniProtKB-KW"/>
</dbReference>
<organism evidence="2 3">
    <name type="scientific">Streptococcus intermedius</name>
    <dbReference type="NCBI Taxonomy" id="1338"/>
    <lineage>
        <taxon>Bacteria</taxon>
        <taxon>Bacillati</taxon>
        <taxon>Bacillota</taxon>
        <taxon>Bacilli</taxon>
        <taxon>Lactobacillales</taxon>
        <taxon>Streptococcaceae</taxon>
        <taxon>Streptococcus</taxon>
        <taxon>Streptococcus anginosus group</taxon>
    </lineage>
</organism>
<accession>A0A3R9RLE7</accession>
<dbReference type="InterPro" id="IPR036867">
    <property type="entry name" value="R3H_dom_sf"/>
</dbReference>
<dbReference type="SMART" id="SM01245">
    <property type="entry name" value="Jag_N"/>
    <property type="match status" value="1"/>
</dbReference>
<dbReference type="GO" id="GO:0003723">
    <property type="term" value="F:RNA binding"/>
    <property type="evidence" value="ECO:0007669"/>
    <property type="project" value="UniProtKB-UniRule"/>
</dbReference>
<comment type="domain">
    <text evidence="1">Has an N-terminal Jag-N domain and 2 RNA-binding domains (KH and R3H).</text>
</comment>
<dbReference type="GO" id="GO:0071555">
    <property type="term" value="P:cell wall organization"/>
    <property type="evidence" value="ECO:0007669"/>
    <property type="project" value="UniProtKB-KW"/>
</dbReference>
<evidence type="ECO:0000313" key="2">
    <source>
        <dbReference type="EMBL" id="MBF1712272.1"/>
    </source>
</evidence>
<dbReference type="InterPro" id="IPR034079">
    <property type="entry name" value="R3H_KhpB"/>
</dbReference>
<evidence type="ECO:0000313" key="3">
    <source>
        <dbReference type="Proteomes" id="UP000721045"/>
    </source>
</evidence>
<dbReference type="Pfam" id="PF13083">
    <property type="entry name" value="KH_KhpA-B"/>
    <property type="match status" value="1"/>
</dbReference>
<dbReference type="PANTHER" id="PTHR35800">
    <property type="entry name" value="PROTEIN JAG"/>
    <property type="match status" value="1"/>
</dbReference>
<protein>
    <recommendedName>
        <fullName evidence="1">RNA-binding protein KhpB</fullName>
    </recommendedName>
    <alternativeName>
        <fullName evidence="1">RNA-binding protein EloR</fullName>
    </alternativeName>
</protein>
<dbReference type="InterPro" id="IPR015946">
    <property type="entry name" value="KH_dom-like_a/b"/>
</dbReference>
<dbReference type="STRING" id="1338.A6J72_04480"/>
<keyword evidence="1" id="KW-0143">Chaperone</keyword>
<dbReference type="SUPFAM" id="SSF82708">
    <property type="entry name" value="R3H domain"/>
    <property type="match status" value="1"/>
</dbReference>
<dbReference type="InterPro" id="IPR032782">
    <property type="entry name" value="KhpB_N"/>
</dbReference>
<comment type="subunit">
    <text evidence="1">Forms a complex with KhpA.</text>
</comment>
<feature type="region of interest" description="Jag_N domain" evidence="1">
    <location>
        <begin position="3"/>
        <end position="53"/>
    </location>
</feature>
<proteinExistence type="inferred from homology"/>
<dbReference type="InterPro" id="IPR001374">
    <property type="entry name" value="R3H_dom"/>
</dbReference>
<dbReference type="HAMAP" id="MF_00867">
    <property type="entry name" value="KhpB"/>
    <property type="match status" value="1"/>
</dbReference>